<reference evidence="2" key="1">
    <citation type="submission" date="2025-08" db="UniProtKB">
        <authorList>
            <consortium name="Ensembl"/>
        </authorList>
    </citation>
    <scope>IDENTIFICATION</scope>
</reference>
<dbReference type="InterPro" id="IPR044926">
    <property type="entry name" value="RGS_subdomain_2"/>
</dbReference>
<evidence type="ECO:0000313" key="3">
    <source>
        <dbReference type="Proteomes" id="UP000694420"/>
    </source>
</evidence>
<protein>
    <submittedName>
        <fullName evidence="2">Regulator of G protein signaling like 1</fullName>
    </submittedName>
</protein>
<dbReference type="SUPFAM" id="SSF48097">
    <property type="entry name" value="Regulator of G-protein signaling, RGS"/>
    <property type="match status" value="2"/>
</dbReference>
<dbReference type="Gene3D" id="1.10.167.10">
    <property type="entry name" value="Regulator of G-protein Signalling 4, domain 2"/>
    <property type="match status" value="1"/>
</dbReference>
<dbReference type="InterPro" id="IPR036305">
    <property type="entry name" value="RGS_sf"/>
</dbReference>
<dbReference type="Proteomes" id="UP000694420">
    <property type="component" value="Unplaced"/>
</dbReference>
<dbReference type="PROSITE" id="PS50132">
    <property type="entry name" value="RGS"/>
    <property type="match status" value="1"/>
</dbReference>
<dbReference type="InterPro" id="IPR016137">
    <property type="entry name" value="RGS"/>
</dbReference>
<dbReference type="PANTHER" id="PTHR47079">
    <property type="entry name" value="REGULATOR OF G-PROTEIN SIGNALING PROTEIN-LIKE"/>
    <property type="match status" value="1"/>
</dbReference>
<name>A0A8C6ZWC2_NOTPE</name>
<dbReference type="AlphaFoldDB" id="A0A8C6ZWC2"/>
<sequence length="944" mass="109190">MRTAAEIGDLRLRNWLALIALNKDDVFVDFFNTFLNLPIFGQTPIYISGTGQWDLWPELPSYLVRRYPLPGLLAWLEKHRLPHFCRSSLCLHFVLCQKLLGFVRSEEAAKLLNWQSADQWLLEKCISGSRGMWRFRAFVQGLAGEELTKFWLMTERILGLDKSNATQRKLYLSLLHALKATHLREGSKVLTLCRTPIGKKHQSHTGRETLSKMQTLALLKIQNYWLPNFFIHCKLSMEKEESCWPLLQEYRERLQADSQEPTGSFNELFIMHIKKSQASSGPYCSKKAKEEIWTLTKEERGTQEVFLRPGRKLISQQSDHASNTTFGVHRGEISPKRFCPTTEYFLQLEELGEEQLLSNMCFSTPVVRLPSLLALKRPVKASSSLSFLAWTLSAEACAGQPFREFLKRRKRSVEVCLLDLWHDLEDFLCVVLGCSGEGSFLLRHLIGVRIRKTYLDKGSVQPLPLEMRTLRNLQDRLPSGEVTPWIFKAQEEICKVLKFFYDEFLAEDDETFLRFMSPQNSFLMRKTQEHTAGKDGHILLVKRINESLKLSQALYGMRDLENLSSEHWQLVATQDLRKGGSIQVELEPPVCRIDFQKMTLDELAVKNPLLAMDLLSENYKLFCLKFPSLAFHLKHGKKRIFPVSRTKVNAPKTTVVVLEKPTVRPRHFMEVLRNPAHLEFFRSFLKENNTDGPLRFWLAVEKLVAETNPQKQRILIKNTVKLYFHAKTPAGMHPTSCALLCSCWGPFFPERDSGTCQSSLPCPMEYTLCASPQRKAWEAIRSCVKSICKFRRDIKNDRIREEFEDFLRKEVRNRKESMSRLLPPHSDKDMILVKRRLFKNRLITVNFLVNDLHFYLEIDNKHQNQAVAFLKNKVTIISNVFLDSDIPPKLRVRSWDPPRKSGGCSLFIAQKHCRAAASRRGERGTGQRFESALVTHTLKIQDVL</sequence>
<dbReference type="PANTHER" id="PTHR47079:SF1">
    <property type="entry name" value="REGULATOR OF G-PROTEIN SIGNALING PROTEIN-LIKE"/>
    <property type="match status" value="1"/>
</dbReference>
<evidence type="ECO:0000313" key="2">
    <source>
        <dbReference type="Ensembl" id="ENSNPEP00000019759.1"/>
    </source>
</evidence>
<organism evidence="2 3">
    <name type="scientific">Nothoprocta perdicaria</name>
    <name type="common">Chilean tinamou</name>
    <name type="synonym">Crypturus perdicarius</name>
    <dbReference type="NCBI Taxonomy" id="30464"/>
    <lineage>
        <taxon>Eukaryota</taxon>
        <taxon>Metazoa</taxon>
        <taxon>Chordata</taxon>
        <taxon>Craniata</taxon>
        <taxon>Vertebrata</taxon>
        <taxon>Euteleostomi</taxon>
        <taxon>Archelosauria</taxon>
        <taxon>Archosauria</taxon>
        <taxon>Dinosauria</taxon>
        <taxon>Saurischia</taxon>
        <taxon>Theropoda</taxon>
        <taxon>Coelurosauria</taxon>
        <taxon>Aves</taxon>
        <taxon>Palaeognathae</taxon>
        <taxon>Tinamiformes</taxon>
        <taxon>Tinamidae</taxon>
        <taxon>Nothoprocta</taxon>
    </lineage>
</organism>
<accession>A0A8C6ZWC2</accession>
<proteinExistence type="predicted"/>
<dbReference type="Ensembl" id="ENSNPET00000020263.1">
    <property type="protein sequence ID" value="ENSNPEP00000019759.1"/>
    <property type="gene ID" value="ENSNPEG00000014706.1"/>
</dbReference>
<evidence type="ECO:0000259" key="1">
    <source>
        <dbReference type="PROSITE" id="PS50132"/>
    </source>
</evidence>
<dbReference type="InterPro" id="IPR053282">
    <property type="entry name" value="RGS_domain-containing"/>
</dbReference>
<keyword evidence="3" id="KW-1185">Reference proteome</keyword>
<dbReference type="Pfam" id="PF00615">
    <property type="entry name" value="RGS"/>
    <property type="match status" value="1"/>
</dbReference>
<reference evidence="2" key="2">
    <citation type="submission" date="2025-09" db="UniProtKB">
        <authorList>
            <consortium name="Ensembl"/>
        </authorList>
    </citation>
    <scope>IDENTIFICATION</scope>
</reference>
<feature type="domain" description="RGS" evidence="1">
    <location>
        <begin position="667"/>
        <end position="723"/>
    </location>
</feature>